<gene>
    <name evidence="2" type="ORF">pdam_00011900</name>
</gene>
<evidence type="ECO:0000259" key="1">
    <source>
        <dbReference type="PROSITE" id="PS50234"/>
    </source>
</evidence>
<evidence type="ECO:0000313" key="3">
    <source>
        <dbReference type="Proteomes" id="UP000275408"/>
    </source>
</evidence>
<name>A0A3M6V0G2_POCDA</name>
<dbReference type="Pfam" id="PF00092">
    <property type="entry name" value="VWA"/>
    <property type="match status" value="1"/>
</dbReference>
<dbReference type="InterPro" id="IPR002035">
    <property type="entry name" value="VWF_A"/>
</dbReference>
<dbReference type="PROSITE" id="PS50234">
    <property type="entry name" value="VWFA"/>
    <property type="match status" value="2"/>
</dbReference>
<organism evidence="2 3">
    <name type="scientific">Pocillopora damicornis</name>
    <name type="common">Cauliflower coral</name>
    <name type="synonym">Millepora damicornis</name>
    <dbReference type="NCBI Taxonomy" id="46731"/>
    <lineage>
        <taxon>Eukaryota</taxon>
        <taxon>Metazoa</taxon>
        <taxon>Cnidaria</taxon>
        <taxon>Anthozoa</taxon>
        <taxon>Hexacorallia</taxon>
        <taxon>Scleractinia</taxon>
        <taxon>Astrocoeniina</taxon>
        <taxon>Pocilloporidae</taxon>
        <taxon>Pocillopora</taxon>
    </lineage>
</organism>
<feature type="domain" description="VWFA" evidence="1">
    <location>
        <begin position="1"/>
        <end position="140"/>
    </location>
</feature>
<dbReference type="OrthoDB" id="10467367at2759"/>
<sequence length="693" mass="77714">MNSWGSAASAIYYVNYEYLKGGLGPYNRLIRVLKNQVPEKFAERSAHRKGKDPAKIVVLFTDGNTENGDGEILDTFQLQNTERVIRDNNISLVGAIIPNVNGTQRIDQLKSIVSDPRDGIEMELTEANLNEIADDLAFRIRRLLFCREFRLFTLLVGSGGKMTEDLLLHAPRTTPGVSLEYEVSGIDVGDITEVRIRSARRIQGQAGWELRKVEVTQGDQTVTAVFNENIAAFDGSWKSAHDFCEHNLGKPDKCGGNLRNVNKRFEYDAATDTCTGGLCKTKADVIVLIQDSQSISEGTRPSIQRIVETLLNSLDSDGADYNFVMGRYGSKTKMNRWGSAAKAISYLNKNYPKGGLGLYNRLIRVLKKSVAKKFNKRSARRKGKDLVKIVVLFTDGNTEVGRGRLVDTFKLLRAEKKLRVDNDIHLVGALIPNVKNTQRIDQLESIVSDPNDAINMEFTEANLNKIADRLAYRVRRLLVCRDAFKFKVRGIDVGDITEVKIKSERRNPIGTGWELRKVKVTQGDQTVTVVFKENIGAFDDRWKSDWRSAGITPLDKQGERDDVLETIVYEQLSAYLEEHDVLCRYQSGFRAIFSAVTALREATDSWAYNKDIGKIIAVIFGDLKKGFDTADHDILLSKLDLNENRTQQFSVSGSLSDSRVLTCSVPQRGGGDHPRSNVIIILYKRASKLFVKL</sequence>
<dbReference type="Gene3D" id="3.40.50.410">
    <property type="entry name" value="von Willebrand factor, type A domain"/>
    <property type="match status" value="1"/>
</dbReference>
<dbReference type="SUPFAM" id="SSF53300">
    <property type="entry name" value="vWA-like"/>
    <property type="match status" value="1"/>
</dbReference>
<dbReference type="AlphaFoldDB" id="A0A3M6V0G2"/>
<dbReference type="InterPro" id="IPR036465">
    <property type="entry name" value="vWFA_dom_sf"/>
</dbReference>
<dbReference type="CDD" id="cd00198">
    <property type="entry name" value="vWFA"/>
    <property type="match status" value="1"/>
</dbReference>
<dbReference type="EMBL" id="RCHS01000379">
    <property type="protein sequence ID" value="RMX59329.1"/>
    <property type="molecule type" value="Genomic_DNA"/>
</dbReference>
<protein>
    <recommendedName>
        <fullName evidence="1">VWFA domain-containing protein</fullName>
    </recommendedName>
</protein>
<comment type="caution">
    <text evidence="2">The sequence shown here is derived from an EMBL/GenBank/DDBJ whole genome shotgun (WGS) entry which is preliminary data.</text>
</comment>
<accession>A0A3M6V0G2</accession>
<feature type="domain" description="VWFA" evidence="1">
    <location>
        <begin position="284"/>
        <end position="474"/>
    </location>
</feature>
<dbReference type="Proteomes" id="UP000275408">
    <property type="component" value="Unassembled WGS sequence"/>
</dbReference>
<reference evidence="2 3" key="1">
    <citation type="journal article" date="2018" name="Sci. Rep.">
        <title>Comparative analysis of the Pocillopora damicornis genome highlights role of immune system in coral evolution.</title>
        <authorList>
            <person name="Cunning R."/>
            <person name="Bay R.A."/>
            <person name="Gillette P."/>
            <person name="Baker A.C."/>
            <person name="Traylor-Knowles N."/>
        </authorList>
    </citation>
    <scope>NUCLEOTIDE SEQUENCE [LARGE SCALE GENOMIC DNA]</scope>
    <source>
        <strain evidence="2">RSMAS</strain>
        <tissue evidence="2">Whole animal</tissue>
    </source>
</reference>
<proteinExistence type="predicted"/>
<evidence type="ECO:0000313" key="2">
    <source>
        <dbReference type="EMBL" id="RMX59329.1"/>
    </source>
</evidence>
<keyword evidence="3" id="KW-1185">Reference proteome</keyword>